<dbReference type="InterPro" id="IPR042859">
    <property type="entry name" value="NOL11"/>
</dbReference>
<dbReference type="AlphaFoldDB" id="A0A6A4JV48"/>
<dbReference type="InterPro" id="IPR012584">
    <property type="entry name" value="NOL11_N"/>
</dbReference>
<accession>A0A6A4JV48</accession>
<evidence type="ECO:0000313" key="2">
    <source>
        <dbReference type="EMBL" id="KAF6202496.1"/>
    </source>
</evidence>
<sequence>MAKILAPYALCPLAERKRFVGVSPDSESGCVIVTLARNIIIRYRVSNQKQVSSWSTKAMLSAPVIYDHASKLYYGIFNSDEVSSWEEHVVSLGKLSKTKFIWLIHSIVSSEDVAAVIVYQNGVISPLKTDLAHSKSPPEVKDDQLLPPEENIKDARLVSLASVHYVALYTANEVGETILHLVPVDQDRGTRSFIKLNRAGFKLTAFTILDGDSPVLITLWSDGKLFSLSLPMRYSFPGKLISVVSCIDVNHPAVILQLGQEHFVLYGAAPNSEGAYLVILGRQFGLPESKAKMKVYDDECRMWTCRNNVVMVLGGHLVVAPFRLDTVKLASLIGVDKALDTNKENGVSIMDNSVEGITSFITQMKEEGHIEHFICDAVFEELLESKNIEGLNAALDNIADIPDKWLVQLANFAAVDEKLLRRVLKLPLSGDASTQTLVRQKLMLTSALKLISVITGMLKEDDVDKCIIDWACLLCDTHYLQCLLSKDDQVISATRDLHDAVEEHIESMVTYRSLLAEINYFKRGKVTSNTPSVSSHSYVVEKIKLY</sequence>
<gene>
    <name evidence="2" type="ORF">GE061_002892</name>
</gene>
<organism evidence="2 3">
    <name type="scientific">Apolygus lucorum</name>
    <name type="common">Small green plant bug</name>
    <name type="synonym">Lygocoris lucorum</name>
    <dbReference type="NCBI Taxonomy" id="248454"/>
    <lineage>
        <taxon>Eukaryota</taxon>
        <taxon>Metazoa</taxon>
        <taxon>Ecdysozoa</taxon>
        <taxon>Arthropoda</taxon>
        <taxon>Hexapoda</taxon>
        <taxon>Insecta</taxon>
        <taxon>Pterygota</taxon>
        <taxon>Neoptera</taxon>
        <taxon>Paraneoptera</taxon>
        <taxon>Hemiptera</taxon>
        <taxon>Heteroptera</taxon>
        <taxon>Panheteroptera</taxon>
        <taxon>Cimicomorpha</taxon>
        <taxon>Miridae</taxon>
        <taxon>Mirini</taxon>
        <taxon>Apolygus</taxon>
    </lineage>
</organism>
<evidence type="ECO:0000313" key="3">
    <source>
        <dbReference type="Proteomes" id="UP000466442"/>
    </source>
</evidence>
<dbReference type="PANTHER" id="PTHR15633:SF2">
    <property type="entry name" value="NUCLEOLAR PROTEIN 11"/>
    <property type="match status" value="1"/>
</dbReference>
<name>A0A6A4JV48_APOLU</name>
<comment type="caution">
    <text evidence="2">The sequence shown here is derived from an EMBL/GenBank/DDBJ whole genome shotgun (WGS) entry which is preliminary data.</text>
</comment>
<dbReference type="Proteomes" id="UP000466442">
    <property type="component" value="Unassembled WGS sequence"/>
</dbReference>
<feature type="domain" description="Nucleolar protein 11 N-terminal" evidence="1">
    <location>
        <begin position="1"/>
        <end position="323"/>
    </location>
</feature>
<dbReference type="OrthoDB" id="6502630at2759"/>
<dbReference type="Pfam" id="PF08168">
    <property type="entry name" value="NOL11_N"/>
    <property type="match status" value="1"/>
</dbReference>
<dbReference type="GO" id="GO:0003723">
    <property type="term" value="F:RNA binding"/>
    <property type="evidence" value="ECO:0007669"/>
    <property type="project" value="TreeGrafter"/>
</dbReference>
<evidence type="ECO:0000259" key="1">
    <source>
        <dbReference type="Pfam" id="PF08168"/>
    </source>
</evidence>
<dbReference type="EMBL" id="WIXP02000011">
    <property type="protein sequence ID" value="KAF6202496.1"/>
    <property type="molecule type" value="Genomic_DNA"/>
</dbReference>
<protein>
    <recommendedName>
        <fullName evidence="1">Nucleolar protein 11 N-terminal domain-containing protein</fullName>
    </recommendedName>
</protein>
<dbReference type="GO" id="GO:0030490">
    <property type="term" value="P:maturation of SSU-rRNA"/>
    <property type="evidence" value="ECO:0007669"/>
    <property type="project" value="InterPro"/>
</dbReference>
<proteinExistence type="predicted"/>
<reference evidence="2" key="1">
    <citation type="journal article" date="2021" name="Mol. Ecol. Resour.">
        <title>Apolygus lucorum genome provides insights into omnivorousness and mesophyll feeding.</title>
        <authorList>
            <person name="Liu Y."/>
            <person name="Liu H."/>
            <person name="Wang H."/>
            <person name="Huang T."/>
            <person name="Liu B."/>
            <person name="Yang B."/>
            <person name="Yin L."/>
            <person name="Li B."/>
            <person name="Zhang Y."/>
            <person name="Zhang S."/>
            <person name="Jiang F."/>
            <person name="Zhang X."/>
            <person name="Ren Y."/>
            <person name="Wang B."/>
            <person name="Wang S."/>
            <person name="Lu Y."/>
            <person name="Wu K."/>
            <person name="Fan W."/>
            <person name="Wang G."/>
        </authorList>
    </citation>
    <scope>NUCLEOTIDE SEQUENCE</scope>
    <source>
        <strain evidence="2">12Hb</strain>
    </source>
</reference>
<dbReference type="PANTHER" id="PTHR15633">
    <property type="entry name" value="NUCLEOLAR PROTEIN 11"/>
    <property type="match status" value="1"/>
</dbReference>
<dbReference type="GO" id="GO:0005730">
    <property type="term" value="C:nucleolus"/>
    <property type="evidence" value="ECO:0007669"/>
    <property type="project" value="TreeGrafter"/>
</dbReference>
<keyword evidence="3" id="KW-1185">Reference proteome</keyword>